<dbReference type="RefSeq" id="XP_001321398.1">
    <property type="nucleotide sequence ID" value="XM_001321363.1"/>
</dbReference>
<proteinExistence type="predicted"/>
<dbReference type="SUPFAM" id="SSF48403">
    <property type="entry name" value="Ankyrin repeat"/>
    <property type="match status" value="1"/>
</dbReference>
<dbReference type="SMR" id="A2EDV9"/>
<evidence type="ECO:0000313" key="2">
    <source>
        <dbReference type="EMBL" id="EAY09175.1"/>
    </source>
</evidence>
<dbReference type="STRING" id="5722.A2EDV9"/>
<evidence type="ECO:0000313" key="3">
    <source>
        <dbReference type="Proteomes" id="UP000001542"/>
    </source>
</evidence>
<dbReference type="InterPro" id="IPR036770">
    <property type="entry name" value="Ankyrin_rpt-contain_sf"/>
</dbReference>
<feature type="repeat" description="ANK" evidence="1">
    <location>
        <begin position="301"/>
        <end position="333"/>
    </location>
</feature>
<keyword evidence="1" id="KW-0040">ANK repeat</keyword>
<dbReference type="InParanoid" id="A2EDV9"/>
<dbReference type="Pfam" id="PF12796">
    <property type="entry name" value="Ank_2"/>
    <property type="match status" value="1"/>
</dbReference>
<feature type="repeat" description="ANK" evidence="1">
    <location>
        <begin position="334"/>
        <end position="366"/>
    </location>
</feature>
<sequence length="393" mass="44498">MAQQQYNGQKKDMPFERLFKIENIIFASPPERTQKILQSISKIDPTYKDYIIKILIFMTKTRRLKYNIIADYFNALGLILPEQCDPDFKLFWEKYTAANGQPLDFCDDIFPMNTPGFAIVHDNVAILQAIVENSNKEELVNTPVQFMDQKLSLLNLAAHCGAINCFNYLLQYTTQLTEDVLDGAVAGGDQEIIKKILSLRSDFNLKNHLRTAIKYHHNTICGMIYKQSPDEFLKVDMQFCVVNMNRTMYNIIIKEMMKKEILNSPDANMQPPLVVASRLGEIDIVEYLLECNANIDATDSIGETALLTAATFGHSHIVCFLVTKGANIEATDKYHWTPLMAACANGHEECVKVLINNGANMLAKDILGKSCYDRATANVQSLLNFDGRGQFYM</sequence>
<dbReference type="PANTHER" id="PTHR22677:SF4">
    <property type="entry name" value="USHER SYNDROME TYPE-1G PROTEIN-LIKE PROTEIN"/>
    <property type="match status" value="1"/>
</dbReference>
<reference evidence="2" key="1">
    <citation type="submission" date="2006-10" db="EMBL/GenBank/DDBJ databases">
        <authorList>
            <person name="Amadeo P."/>
            <person name="Zhao Q."/>
            <person name="Wortman J."/>
            <person name="Fraser-Liggett C."/>
            <person name="Carlton J."/>
        </authorList>
    </citation>
    <scope>NUCLEOTIDE SEQUENCE</scope>
    <source>
        <strain evidence="2">G3</strain>
    </source>
</reference>
<reference evidence="2" key="2">
    <citation type="journal article" date="2007" name="Science">
        <title>Draft genome sequence of the sexually transmitted pathogen Trichomonas vaginalis.</title>
        <authorList>
            <person name="Carlton J.M."/>
            <person name="Hirt R.P."/>
            <person name="Silva J.C."/>
            <person name="Delcher A.L."/>
            <person name="Schatz M."/>
            <person name="Zhao Q."/>
            <person name="Wortman J.R."/>
            <person name="Bidwell S.L."/>
            <person name="Alsmark U.C.M."/>
            <person name="Besteiro S."/>
            <person name="Sicheritz-Ponten T."/>
            <person name="Noel C.J."/>
            <person name="Dacks J.B."/>
            <person name="Foster P.G."/>
            <person name="Simillion C."/>
            <person name="Van de Peer Y."/>
            <person name="Miranda-Saavedra D."/>
            <person name="Barton G.J."/>
            <person name="Westrop G.D."/>
            <person name="Mueller S."/>
            <person name="Dessi D."/>
            <person name="Fiori P.L."/>
            <person name="Ren Q."/>
            <person name="Paulsen I."/>
            <person name="Zhang H."/>
            <person name="Bastida-Corcuera F.D."/>
            <person name="Simoes-Barbosa A."/>
            <person name="Brown M.T."/>
            <person name="Hayes R.D."/>
            <person name="Mukherjee M."/>
            <person name="Okumura C.Y."/>
            <person name="Schneider R."/>
            <person name="Smith A.J."/>
            <person name="Vanacova S."/>
            <person name="Villalvazo M."/>
            <person name="Haas B.J."/>
            <person name="Pertea M."/>
            <person name="Feldblyum T.V."/>
            <person name="Utterback T.R."/>
            <person name="Shu C.L."/>
            <person name="Osoegawa K."/>
            <person name="de Jong P.J."/>
            <person name="Hrdy I."/>
            <person name="Horvathova L."/>
            <person name="Zubacova Z."/>
            <person name="Dolezal P."/>
            <person name="Malik S.B."/>
            <person name="Logsdon J.M. Jr."/>
            <person name="Henze K."/>
            <person name="Gupta A."/>
            <person name="Wang C.C."/>
            <person name="Dunne R.L."/>
            <person name="Upcroft J.A."/>
            <person name="Upcroft P."/>
            <person name="White O."/>
            <person name="Salzberg S.L."/>
            <person name="Tang P."/>
            <person name="Chiu C.-H."/>
            <person name="Lee Y.-S."/>
            <person name="Embley T.M."/>
            <person name="Coombs G.H."/>
            <person name="Mottram J.C."/>
            <person name="Tachezy J."/>
            <person name="Fraser-Liggett C.M."/>
            <person name="Johnson P.J."/>
        </authorList>
    </citation>
    <scope>NUCLEOTIDE SEQUENCE [LARGE SCALE GENOMIC DNA]</scope>
    <source>
        <strain evidence="2">G3</strain>
    </source>
</reference>
<dbReference type="AlphaFoldDB" id="A2EDV9"/>
<dbReference type="SMART" id="SM00248">
    <property type="entry name" value="ANK"/>
    <property type="match status" value="4"/>
</dbReference>
<dbReference type="Proteomes" id="UP000001542">
    <property type="component" value="Unassembled WGS sequence"/>
</dbReference>
<evidence type="ECO:0000256" key="1">
    <source>
        <dbReference type="PROSITE-ProRule" id="PRU00023"/>
    </source>
</evidence>
<protein>
    <recommendedName>
        <fullName evidence="4">DUF3447 domain-containing protein</fullName>
    </recommendedName>
</protein>
<gene>
    <name evidence="2" type="ORF">TVAG_363900</name>
</gene>
<organism evidence="2 3">
    <name type="scientific">Trichomonas vaginalis (strain ATCC PRA-98 / G3)</name>
    <dbReference type="NCBI Taxonomy" id="412133"/>
    <lineage>
        <taxon>Eukaryota</taxon>
        <taxon>Metamonada</taxon>
        <taxon>Parabasalia</taxon>
        <taxon>Trichomonadida</taxon>
        <taxon>Trichomonadidae</taxon>
        <taxon>Trichomonas</taxon>
    </lineage>
</organism>
<dbReference type="EMBL" id="DS113363">
    <property type="protein sequence ID" value="EAY09175.1"/>
    <property type="molecule type" value="Genomic_DNA"/>
</dbReference>
<keyword evidence="3" id="KW-1185">Reference proteome</keyword>
<feature type="repeat" description="ANK" evidence="1">
    <location>
        <begin position="268"/>
        <end position="300"/>
    </location>
</feature>
<dbReference type="PROSITE" id="PS50088">
    <property type="entry name" value="ANK_REPEAT"/>
    <property type="match status" value="3"/>
</dbReference>
<dbReference type="VEuPathDB" id="TrichDB:TVAG_363900"/>
<dbReference type="PANTHER" id="PTHR22677">
    <property type="entry name" value="ANKYRIN REPEAT DOMAIN-CONTAINING PROTEIN 60"/>
    <property type="match status" value="1"/>
</dbReference>
<dbReference type="Gene3D" id="1.25.40.20">
    <property type="entry name" value="Ankyrin repeat-containing domain"/>
    <property type="match status" value="2"/>
</dbReference>
<accession>A2EDV9</accession>
<dbReference type="eggNOG" id="KOG0508">
    <property type="taxonomic scope" value="Eukaryota"/>
</dbReference>
<name>A2EDV9_TRIV3</name>
<evidence type="ECO:0008006" key="4">
    <source>
        <dbReference type="Google" id="ProtNLM"/>
    </source>
</evidence>
<dbReference type="InterPro" id="IPR039323">
    <property type="entry name" value="ANKRD_45/46/60"/>
</dbReference>
<dbReference type="OrthoDB" id="426293at2759"/>
<dbReference type="KEGG" id="tva:4767091"/>
<dbReference type="VEuPathDB" id="TrichDB:TVAGG3_0948390"/>
<dbReference type="PROSITE" id="PS50297">
    <property type="entry name" value="ANK_REP_REGION"/>
    <property type="match status" value="3"/>
</dbReference>
<dbReference type="InterPro" id="IPR002110">
    <property type="entry name" value="Ankyrin_rpt"/>
</dbReference>